<dbReference type="EMBL" id="QLII01000001">
    <property type="protein sequence ID" value="RAI74522.1"/>
    <property type="molecule type" value="Genomic_DNA"/>
</dbReference>
<dbReference type="RefSeq" id="WP_111341876.1">
    <property type="nucleotide sequence ID" value="NZ_QLII01000001.1"/>
</dbReference>
<accession>A0A327NGU0</accession>
<dbReference type="InterPro" id="IPR002220">
    <property type="entry name" value="DapA-like"/>
</dbReference>
<dbReference type="PANTHER" id="PTHR12128:SF66">
    <property type="entry name" value="4-HYDROXY-2-OXOGLUTARATE ALDOLASE, MITOCHONDRIAL"/>
    <property type="match status" value="1"/>
</dbReference>
<dbReference type="InterPro" id="IPR013785">
    <property type="entry name" value="Aldolase_TIM"/>
</dbReference>
<dbReference type="PANTHER" id="PTHR12128">
    <property type="entry name" value="DIHYDRODIPICOLINATE SYNTHASE"/>
    <property type="match status" value="1"/>
</dbReference>
<proteinExistence type="inferred from homology"/>
<keyword evidence="6" id="KW-1185">Reference proteome</keyword>
<dbReference type="AlphaFoldDB" id="A0A327NGU0"/>
<name>A0A327NGU0_9BACT</name>
<dbReference type="PIRSF" id="PIRSF001365">
    <property type="entry name" value="DHDPS"/>
    <property type="match status" value="1"/>
</dbReference>
<dbReference type="Pfam" id="PF00701">
    <property type="entry name" value="DHDPS"/>
    <property type="match status" value="1"/>
</dbReference>
<dbReference type="SUPFAM" id="SSF51569">
    <property type="entry name" value="Aldolase"/>
    <property type="match status" value="1"/>
</dbReference>
<organism evidence="5 6">
    <name type="scientific">Spirosoma telluris</name>
    <dbReference type="NCBI Taxonomy" id="2183553"/>
    <lineage>
        <taxon>Bacteria</taxon>
        <taxon>Pseudomonadati</taxon>
        <taxon>Bacteroidota</taxon>
        <taxon>Cytophagia</taxon>
        <taxon>Cytophagales</taxon>
        <taxon>Cytophagaceae</taxon>
        <taxon>Spirosoma</taxon>
    </lineage>
</organism>
<evidence type="ECO:0000256" key="1">
    <source>
        <dbReference type="ARBA" id="ARBA00007592"/>
    </source>
</evidence>
<dbReference type="GO" id="GO:0008840">
    <property type="term" value="F:4-hydroxy-tetrahydrodipicolinate synthase activity"/>
    <property type="evidence" value="ECO:0007669"/>
    <property type="project" value="TreeGrafter"/>
</dbReference>
<comment type="similarity">
    <text evidence="1 3">Belongs to the DapA family.</text>
</comment>
<dbReference type="CDD" id="cd00408">
    <property type="entry name" value="DHDPS-like"/>
    <property type="match status" value="1"/>
</dbReference>
<dbReference type="SMART" id="SM01130">
    <property type="entry name" value="DHDPS"/>
    <property type="match status" value="1"/>
</dbReference>
<evidence type="ECO:0000256" key="2">
    <source>
        <dbReference type="ARBA" id="ARBA00023239"/>
    </source>
</evidence>
<feature type="active site" description="Schiff-base intermediate with substrate" evidence="4">
    <location>
        <position position="168"/>
    </location>
</feature>
<evidence type="ECO:0000313" key="5">
    <source>
        <dbReference type="EMBL" id="RAI74522.1"/>
    </source>
</evidence>
<gene>
    <name evidence="5" type="ORF">HMF3257_10035</name>
</gene>
<protein>
    <submittedName>
        <fullName evidence="5">Dihydrodipicolinate synthase family protein</fullName>
    </submittedName>
</protein>
<evidence type="ECO:0000256" key="4">
    <source>
        <dbReference type="PIRSR" id="PIRSR001365-1"/>
    </source>
</evidence>
<evidence type="ECO:0000313" key="6">
    <source>
        <dbReference type="Proteomes" id="UP000249016"/>
    </source>
</evidence>
<reference evidence="5 6" key="1">
    <citation type="submission" date="2018-06" db="EMBL/GenBank/DDBJ databases">
        <title>Spirosoma sp. HMF3257 Genome sequencing and assembly.</title>
        <authorList>
            <person name="Kang H."/>
            <person name="Cha I."/>
            <person name="Kim H."/>
            <person name="Kang J."/>
            <person name="Joh K."/>
        </authorList>
    </citation>
    <scope>NUCLEOTIDE SEQUENCE [LARGE SCALE GENOMIC DNA]</scope>
    <source>
        <strain evidence="5 6">HMF3257</strain>
    </source>
</reference>
<dbReference type="Proteomes" id="UP000249016">
    <property type="component" value="Unassembled WGS sequence"/>
</dbReference>
<dbReference type="OrthoDB" id="9796205at2"/>
<sequence>MELVEKGFIPVMLTPFTDTGAIDFDALTRLTELYLQAGAAGLFANCLSSEMFELSEQERIQIIEHVIKVVNGAVPVVATGTFGGPIEKQADFVKRVHNTGTQAVILITGLLADEAETDLVFNERVFQLLDQTEAVPVGFYECPVPYKRLISPQQLQLFVNTGRVIYHKDTSLDLQQIKEKIRLASRPGFGLYDAYMAHAVETLKAGSAGLSCIQGNYFPELIVWLCRNYNNADLQDEVARVQQFLIDKMDVMHNVYPTVSKYFLQLRGFDMSTFTRRSVGTFTPEIAKQVEALYADYTQLQNELELSVA</sequence>
<dbReference type="Gene3D" id="3.20.20.70">
    <property type="entry name" value="Aldolase class I"/>
    <property type="match status" value="1"/>
</dbReference>
<feature type="active site" description="Proton donor/acceptor" evidence="4">
    <location>
        <position position="140"/>
    </location>
</feature>
<comment type="caution">
    <text evidence="5">The sequence shown here is derived from an EMBL/GenBank/DDBJ whole genome shotgun (WGS) entry which is preliminary data.</text>
</comment>
<evidence type="ECO:0000256" key="3">
    <source>
        <dbReference type="PIRNR" id="PIRNR001365"/>
    </source>
</evidence>
<keyword evidence="2 3" id="KW-0456">Lyase</keyword>